<gene>
    <name evidence="2" type="ORF">HDA43_006939</name>
</gene>
<dbReference type="AlphaFoldDB" id="A0A852V4E7"/>
<dbReference type="Proteomes" id="UP000576393">
    <property type="component" value="Unassembled WGS sequence"/>
</dbReference>
<feature type="region of interest" description="Disordered" evidence="1">
    <location>
        <begin position="67"/>
        <end position="93"/>
    </location>
</feature>
<comment type="caution">
    <text evidence="2">The sequence shown here is derived from an EMBL/GenBank/DDBJ whole genome shotgun (WGS) entry which is preliminary data.</text>
</comment>
<organism evidence="2 3">
    <name type="scientific">Streptosporangium sandarakinum</name>
    <dbReference type="NCBI Taxonomy" id="1260955"/>
    <lineage>
        <taxon>Bacteria</taxon>
        <taxon>Bacillati</taxon>
        <taxon>Actinomycetota</taxon>
        <taxon>Actinomycetes</taxon>
        <taxon>Streptosporangiales</taxon>
        <taxon>Streptosporangiaceae</taxon>
        <taxon>Streptosporangium</taxon>
    </lineage>
</organism>
<name>A0A852V4E7_9ACTN</name>
<evidence type="ECO:0000313" key="3">
    <source>
        <dbReference type="Proteomes" id="UP000576393"/>
    </source>
</evidence>
<proteinExistence type="predicted"/>
<keyword evidence="3" id="KW-1185">Reference proteome</keyword>
<evidence type="ECO:0000256" key="1">
    <source>
        <dbReference type="SAM" id="MobiDB-lite"/>
    </source>
</evidence>
<evidence type="ECO:0000313" key="2">
    <source>
        <dbReference type="EMBL" id="NYF44697.1"/>
    </source>
</evidence>
<dbReference type="RefSeq" id="WP_179829220.1">
    <property type="nucleotide sequence ID" value="NZ_JACCCO010000004.1"/>
</dbReference>
<sequence length="93" mass="9807">MSYVKLTLAHPLRTVDAIELGLAERVYPQGEELTLLRRDAMRLVGAGFVLGAEPGNLESIQAALTPVKPEPAAQPSAKPAIAQGKSRSESAGE</sequence>
<accession>A0A852V4E7</accession>
<reference evidence="2 3" key="1">
    <citation type="submission" date="2020-07" db="EMBL/GenBank/DDBJ databases">
        <title>Sequencing the genomes of 1000 actinobacteria strains.</title>
        <authorList>
            <person name="Klenk H.-P."/>
        </authorList>
    </citation>
    <scope>NUCLEOTIDE SEQUENCE [LARGE SCALE GENOMIC DNA]</scope>
    <source>
        <strain evidence="2 3">DSM 45763</strain>
    </source>
</reference>
<dbReference type="EMBL" id="JACCCO010000004">
    <property type="protein sequence ID" value="NYF44697.1"/>
    <property type="molecule type" value="Genomic_DNA"/>
</dbReference>
<protein>
    <submittedName>
        <fullName evidence="2">Uncharacterized protein</fullName>
    </submittedName>
</protein>